<dbReference type="InterPro" id="IPR002545">
    <property type="entry name" value="CheW-lke_dom"/>
</dbReference>
<evidence type="ECO:0000259" key="1">
    <source>
        <dbReference type="PROSITE" id="PS50851"/>
    </source>
</evidence>
<dbReference type="Gene3D" id="2.30.30.40">
    <property type="entry name" value="SH3 Domains"/>
    <property type="match status" value="1"/>
</dbReference>
<evidence type="ECO:0000313" key="2">
    <source>
        <dbReference type="EMBL" id="GAA6166934.1"/>
    </source>
</evidence>
<dbReference type="InterPro" id="IPR039315">
    <property type="entry name" value="CheW"/>
</dbReference>
<reference evidence="2 3" key="1">
    <citation type="submission" date="2024-04" db="EMBL/GenBank/DDBJ databases">
        <title>Draft genome sequence of Sessilibacter corallicola NBRC 116591.</title>
        <authorList>
            <person name="Miyakawa T."/>
            <person name="Kusuya Y."/>
            <person name="Miura T."/>
        </authorList>
    </citation>
    <scope>NUCLEOTIDE SEQUENCE [LARGE SCALE GENOMIC DNA]</scope>
    <source>
        <strain evidence="2 3">KU-00831-HH</strain>
    </source>
</reference>
<dbReference type="Gene3D" id="2.40.50.180">
    <property type="entry name" value="CheA-289, Domain 4"/>
    <property type="match status" value="1"/>
</dbReference>
<dbReference type="PANTHER" id="PTHR22617">
    <property type="entry name" value="CHEMOTAXIS SENSOR HISTIDINE KINASE-RELATED"/>
    <property type="match status" value="1"/>
</dbReference>
<organism evidence="2 3">
    <name type="scientific">Sessilibacter corallicola</name>
    <dbReference type="NCBI Taxonomy" id="2904075"/>
    <lineage>
        <taxon>Bacteria</taxon>
        <taxon>Pseudomonadati</taxon>
        <taxon>Pseudomonadota</taxon>
        <taxon>Gammaproteobacteria</taxon>
        <taxon>Cellvibrionales</taxon>
        <taxon>Cellvibrionaceae</taxon>
        <taxon>Sessilibacter</taxon>
    </lineage>
</organism>
<accession>A0ABQ0A5K8</accession>
<name>A0ABQ0A5K8_9GAMM</name>
<dbReference type="PANTHER" id="PTHR22617:SF43">
    <property type="entry name" value="PROTEIN PILI"/>
    <property type="match status" value="1"/>
</dbReference>
<proteinExistence type="predicted"/>
<feature type="domain" description="CheW-like" evidence="1">
    <location>
        <begin position="34"/>
        <end position="174"/>
    </location>
</feature>
<evidence type="ECO:0000313" key="3">
    <source>
        <dbReference type="Proteomes" id="UP001465153"/>
    </source>
</evidence>
<sequence>MIEQTPAFKALTNLAKLSRSAAQDLPSQEEAEVEWNGLGFSLLGKHFVVPMGQVSEIIEVPSYTRLPGVKPWVKGVANVRGRLLPVLDLASFLGARLINPTRRQRVLILENQELYCGLVVDQSFGIQRFLSEAYRSDMTIDEQSVAPYLLGGYTAGSENWHVFSMVNLVEDAEFSSASKV</sequence>
<gene>
    <name evidence="2" type="ORF">NBRC116591_07440</name>
</gene>
<dbReference type="InterPro" id="IPR036061">
    <property type="entry name" value="CheW-like_dom_sf"/>
</dbReference>
<dbReference type="EMBL" id="BAABWN010000002">
    <property type="protein sequence ID" value="GAA6166934.1"/>
    <property type="molecule type" value="Genomic_DNA"/>
</dbReference>
<protein>
    <submittedName>
        <fullName evidence="2">Chemotaxis protein CheW</fullName>
    </submittedName>
</protein>
<dbReference type="SMART" id="SM00260">
    <property type="entry name" value="CheW"/>
    <property type="match status" value="1"/>
</dbReference>
<comment type="caution">
    <text evidence="2">The sequence shown here is derived from an EMBL/GenBank/DDBJ whole genome shotgun (WGS) entry which is preliminary data.</text>
</comment>
<dbReference type="PROSITE" id="PS50851">
    <property type="entry name" value="CHEW"/>
    <property type="match status" value="1"/>
</dbReference>
<dbReference type="Proteomes" id="UP001465153">
    <property type="component" value="Unassembled WGS sequence"/>
</dbReference>
<dbReference type="RefSeq" id="WP_233087775.1">
    <property type="nucleotide sequence ID" value="NZ_BAABWN010000002.1"/>
</dbReference>
<dbReference type="SUPFAM" id="SSF50341">
    <property type="entry name" value="CheW-like"/>
    <property type="match status" value="1"/>
</dbReference>
<keyword evidence="3" id="KW-1185">Reference proteome</keyword>
<dbReference type="Pfam" id="PF01584">
    <property type="entry name" value="CheW"/>
    <property type="match status" value="1"/>
</dbReference>